<protein>
    <submittedName>
        <fullName evidence="2">Uncharacterized protein</fullName>
    </submittedName>
</protein>
<reference evidence="2 3" key="1">
    <citation type="submission" date="2019-05" db="EMBL/GenBank/DDBJ databases">
        <title>Another draft genome of Portunus trituberculatus and its Hox gene families provides insights of decapod evolution.</title>
        <authorList>
            <person name="Jeong J.-H."/>
            <person name="Song I."/>
            <person name="Kim S."/>
            <person name="Choi T."/>
            <person name="Kim D."/>
            <person name="Ryu S."/>
            <person name="Kim W."/>
        </authorList>
    </citation>
    <scope>NUCLEOTIDE SEQUENCE [LARGE SCALE GENOMIC DNA]</scope>
    <source>
        <tissue evidence="2">Muscle</tissue>
    </source>
</reference>
<organism evidence="2 3">
    <name type="scientific">Portunus trituberculatus</name>
    <name type="common">Swimming crab</name>
    <name type="synonym">Neptunus trituberculatus</name>
    <dbReference type="NCBI Taxonomy" id="210409"/>
    <lineage>
        <taxon>Eukaryota</taxon>
        <taxon>Metazoa</taxon>
        <taxon>Ecdysozoa</taxon>
        <taxon>Arthropoda</taxon>
        <taxon>Crustacea</taxon>
        <taxon>Multicrustacea</taxon>
        <taxon>Malacostraca</taxon>
        <taxon>Eumalacostraca</taxon>
        <taxon>Eucarida</taxon>
        <taxon>Decapoda</taxon>
        <taxon>Pleocyemata</taxon>
        <taxon>Brachyura</taxon>
        <taxon>Eubrachyura</taxon>
        <taxon>Portunoidea</taxon>
        <taxon>Portunidae</taxon>
        <taxon>Portuninae</taxon>
        <taxon>Portunus</taxon>
    </lineage>
</organism>
<feature type="region of interest" description="Disordered" evidence="1">
    <location>
        <begin position="1"/>
        <end position="22"/>
    </location>
</feature>
<name>A0A5B7J3W4_PORTR</name>
<evidence type="ECO:0000313" key="3">
    <source>
        <dbReference type="Proteomes" id="UP000324222"/>
    </source>
</evidence>
<feature type="region of interest" description="Disordered" evidence="1">
    <location>
        <begin position="154"/>
        <end position="186"/>
    </location>
</feature>
<dbReference type="EMBL" id="VSRR010085865">
    <property type="protein sequence ID" value="MPC90872.1"/>
    <property type="molecule type" value="Genomic_DNA"/>
</dbReference>
<evidence type="ECO:0000313" key="2">
    <source>
        <dbReference type="EMBL" id="MPC90872.1"/>
    </source>
</evidence>
<dbReference type="Proteomes" id="UP000324222">
    <property type="component" value="Unassembled WGS sequence"/>
</dbReference>
<proteinExistence type="predicted"/>
<evidence type="ECO:0000256" key="1">
    <source>
        <dbReference type="SAM" id="MobiDB-lite"/>
    </source>
</evidence>
<gene>
    <name evidence="2" type="ORF">E2C01_085876</name>
</gene>
<dbReference type="AlphaFoldDB" id="A0A5B7J3W4"/>
<accession>A0A5B7J3W4</accession>
<sequence length="186" mass="19058">MQCRQGAVSARDRGGGQDGAISPAASVPIQDLLYFRFYDMKEVAGPAAVSVTPPHLNDTPRLNKASKCMADLSGGAVIVLLGRAVGRGDGPVTQVGGGQGGGDGAGRGHVPGVEAVRDMAAHGGGRPSTGDARWAVMGVAFPHRLTALTSMFLPPRGQSARRPPHHTANSNTLPSRRPPVAAARNS</sequence>
<keyword evidence="3" id="KW-1185">Reference proteome</keyword>
<comment type="caution">
    <text evidence="2">The sequence shown here is derived from an EMBL/GenBank/DDBJ whole genome shotgun (WGS) entry which is preliminary data.</text>
</comment>